<organism evidence="1 2">
    <name type="scientific">Candidatus Thiodubiliella endoseptemdiera</name>
    <dbReference type="NCBI Taxonomy" id="2738886"/>
    <lineage>
        <taxon>Bacteria</taxon>
        <taxon>Pseudomonadati</taxon>
        <taxon>Pseudomonadota</taxon>
        <taxon>Gammaproteobacteria</taxon>
        <taxon>Candidatus Pseudothioglobaceae</taxon>
        <taxon>Candidatus Thiodubiliella</taxon>
    </lineage>
</organism>
<name>A0A853FAQ9_9GAMM</name>
<accession>A0A853FAQ9</accession>
<dbReference type="EMBL" id="JACCHT010000016">
    <property type="protein sequence ID" value="NYT28695.1"/>
    <property type="molecule type" value="Genomic_DNA"/>
</dbReference>
<reference evidence="1 2" key="1">
    <citation type="submission" date="2020-05" db="EMBL/GenBank/DDBJ databases">
        <title>Horizontal transmission and recombination maintain forever young bacterial symbiont genomes.</title>
        <authorList>
            <person name="Russell S.L."/>
            <person name="Pepper-Tunick E."/>
            <person name="Svedberg J."/>
            <person name="Byrne A."/>
            <person name="Ruelas Castillo J."/>
            <person name="Vollmers C."/>
            <person name="Beinart R.A."/>
            <person name="Corbett-Detig R."/>
        </authorList>
    </citation>
    <scope>NUCLEOTIDE SEQUENCE [LARGE SCALE GENOMIC DNA]</scope>
    <source>
        <strain evidence="1">455</strain>
    </source>
</reference>
<comment type="caution">
    <text evidence="1">The sequence shown here is derived from an EMBL/GenBank/DDBJ whole genome shotgun (WGS) entry which is preliminary data.</text>
</comment>
<proteinExistence type="predicted"/>
<gene>
    <name evidence="1" type="ORF">H0A76_13110</name>
</gene>
<dbReference type="Proteomes" id="UP000568751">
    <property type="component" value="Unassembled WGS sequence"/>
</dbReference>
<evidence type="ECO:0000313" key="1">
    <source>
        <dbReference type="EMBL" id="NYT28695.1"/>
    </source>
</evidence>
<evidence type="ECO:0000313" key="2">
    <source>
        <dbReference type="Proteomes" id="UP000568751"/>
    </source>
</evidence>
<sequence length="213" mass="25070">MKLIQDINHTPTGSYYKEHYFCDYIEILALINNQDIVSISDVFNRFRKSEDIDIHVQATNTPPDEDISDEWNTRINEWFTNIATRNTVFNDFYPFVVKSNNIRLKESLTNHHKVYIFLLLSSNQKYISHIGNYLPNDFEEVSLIALKNYLPKSAKSYIFGKLSDRYVGTLKKKIRKLAEDDLRYRGKQFSREAQEMGFFDLVNVSLLKGYKSK</sequence>
<protein>
    <submittedName>
        <fullName evidence="1">Uncharacterized protein</fullName>
    </submittedName>
</protein>
<dbReference type="AlphaFoldDB" id="A0A853FAQ9"/>